<sequence length="79" mass="8684">MDQVLYVLAIMGCGDDSMQCQQARVEPVQYTSIQACQEAMPAALQRNTDVDFPVISAACQRQTRLIADARPAKPVRRGS</sequence>
<gene>
    <name evidence="1" type="ORF">MZO42_16885</name>
</gene>
<evidence type="ECO:0000313" key="1">
    <source>
        <dbReference type="EMBL" id="MDT8760379.1"/>
    </source>
</evidence>
<accession>A0ABU3N775</accession>
<organism evidence="1">
    <name type="scientific">Sphingomonas psychrotolerans</name>
    <dbReference type="NCBI Taxonomy" id="1327635"/>
    <lineage>
        <taxon>Bacteria</taxon>
        <taxon>Pseudomonadati</taxon>
        <taxon>Pseudomonadota</taxon>
        <taxon>Alphaproteobacteria</taxon>
        <taxon>Sphingomonadales</taxon>
        <taxon>Sphingomonadaceae</taxon>
        <taxon>Sphingomonas</taxon>
    </lineage>
</organism>
<comment type="caution">
    <text evidence="1">The sequence shown here is derived from an EMBL/GenBank/DDBJ whole genome shotgun (WGS) entry which is preliminary data.</text>
</comment>
<proteinExistence type="predicted"/>
<evidence type="ECO:0008006" key="2">
    <source>
        <dbReference type="Google" id="ProtNLM"/>
    </source>
</evidence>
<reference evidence="1" key="1">
    <citation type="submission" date="2022-04" db="EMBL/GenBank/DDBJ databases">
        <title>Tomato heritable bacteria conferring resistance against bacterial wilt.</title>
        <authorList>
            <person name="Yin J."/>
        </authorList>
    </citation>
    <scope>NUCLEOTIDE SEQUENCE</scope>
    <source>
        <strain evidence="1">Cra20</strain>
    </source>
</reference>
<dbReference type="EMBL" id="JALMLT010000004">
    <property type="protein sequence ID" value="MDT8760379.1"/>
    <property type="molecule type" value="Genomic_DNA"/>
</dbReference>
<protein>
    <recommendedName>
        <fullName evidence="2">Lipoprotein</fullName>
    </recommendedName>
</protein>
<name>A0ABU3N775_9SPHN</name>